<keyword evidence="4" id="KW-1185">Reference proteome</keyword>
<organism evidence="3 4">
    <name type="scientific">Succinivibrio dextrinosolvens DSM 3072</name>
    <dbReference type="NCBI Taxonomy" id="1123324"/>
    <lineage>
        <taxon>Bacteria</taxon>
        <taxon>Pseudomonadati</taxon>
        <taxon>Pseudomonadota</taxon>
        <taxon>Gammaproteobacteria</taxon>
        <taxon>Aeromonadales</taxon>
        <taxon>Succinivibrionaceae</taxon>
        <taxon>Succinivibrio</taxon>
    </lineage>
</organism>
<sequence>MNKNLVVVLKADAQIGTGHLMRVKGLLPYFKDYNIYLCSDSLSDELKTQCTEYKDIVLTEKNNLVNAVLSFSPSLVIVDHYFLDEKFESAIYEKAKVVVIDDLENRKHKCHLLIDQSEGRTRYRELVPENCRLCLGPKYNFIKKEFFEIQKTPNIYGVPRVLVNFGGADPVHGCKYTAQAILEGKLYKQFRFTIISGLSNPDYEDIRAIVSDIKEITLIRNSNNIAEVFSNTDLAIGACGGMFRERIIAGIPSINVEIADNQAGTCDGVVRKFTLGECANVSELKNPSVIFEKLNNLYRNYSEFEKNCRNLIKDCGIENIVKEIRSL</sequence>
<evidence type="ECO:0000256" key="2">
    <source>
        <dbReference type="PIRSR" id="PIRSR620023-2"/>
    </source>
</evidence>
<protein>
    <submittedName>
        <fullName evidence="3">UDP-2,4-diacetamido-2,4,6-trideoxy-beta-L-altropyranose hydrolase</fullName>
    </submittedName>
</protein>
<gene>
    <name evidence="3" type="ORF">SAMN02745213_01365</name>
</gene>
<feature type="active site" description="Proton acceptor" evidence="1">
    <location>
        <position position="19"/>
    </location>
</feature>
<dbReference type="Proteomes" id="UP000242432">
    <property type="component" value="Unassembled WGS sequence"/>
</dbReference>
<dbReference type="SUPFAM" id="SSF53756">
    <property type="entry name" value="UDP-Glycosyltransferase/glycogen phosphorylase"/>
    <property type="match status" value="1"/>
</dbReference>
<evidence type="ECO:0000313" key="3">
    <source>
        <dbReference type="EMBL" id="SKA63283.1"/>
    </source>
</evidence>
<dbReference type="RefSeq" id="WP_078928836.1">
    <property type="nucleotide sequence ID" value="NZ_FUXX01000021.1"/>
</dbReference>
<dbReference type="EMBL" id="FUXX01000021">
    <property type="protein sequence ID" value="SKA63283.1"/>
    <property type="molecule type" value="Genomic_DNA"/>
</dbReference>
<feature type="binding site" evidence="2">
    <location>
        <position position="245"/>
    </location>
    <ligand>
        <name>substrate</name>
    </ligand>
</feature>
<evidence type="ECO:0000256" key="1">
    <source>
        <dbReference type="PIRSR" id="PIRSR620023-1"/>
    </source>
</evidence>
<dbReference type="Gene3D" id="3.40.50.2000">
    <property type="entry name" value="Glycogen Phosphorylase B"/>
    <property type="match status" value="1"/>
</dbReference>
<accession>A0A1T4VEH5</accession>
<dbReference type="InterPro" id="IPR020023">
    <property type="entry name" value="PseG"/>
</dbReference>
<proteinExistence type="predicted"/>
<dbReference type="GO" id="GO:0016787">
    <property type="term" value="F:hydrolase activity"/>
    <property type="evidence" value="ECO:0007669"/>
    <property type="project" value="UniProtKB-KW"/>
</dbReference>
<name>A0A1T4VEH5_9GAMM</name>
<dbReference type="NCBIfam" id="TIGR03590">
    <property type="entry name" value="PseG"/>
    <property type="match status" value="1"/>
</dbReference>
<dbReference type="AlphaFoldDB" id="A0A1T4VEH5"/>
<keyword evidence="3" id="KW-0378">Hydrolase</keyword>
<dbReference type="Gene3D" id="3.40.50.11190">
    <property type="match status" value="1"/>
</dbReference>
<evidence type="ECO:0000313" key="4">
    <source>
        <dbReference type="Proteomes" id="UP000242432"/>
    </source>
</evidence>
<reference evidence="4" key="1">
    <citation type="submission" date="2017-02" db="EMBL/GenBank/DDBJ databases">
        <authorList>
            <person name="Varghese N."/>
            <person name="Submissions S."/>
        </authorList>
    </citation>
    <scope>NUCLEOTIDE SEQUENCE [LARGE SCALE GENOMIC DNA]</scope>
    <source>
        <strain evidence="4">DSM 3072</strain>
    </source>
</reference>